<reference evidence="3" key="1">
    <citation type="submission" date="2017-02" db="UniProtKB">
        <authorList>
            <consortium name="WormBaseParasite"/>
        </authorList>
    </citation>
    <scope>IDENTIFICATION</scope>
</reference>
<reference evidence="1 2" key="2">
    <citation type="submission" date="2018-11" db="EMBL/GenBank/DDBJ databases">
        <authorList>
            <consortium name="Pathogen Informatics"/>
        </authorList>
    </citation>
    <scope>NUCLEOTIDE SEQUENCE [LARGE SCALE GENOMIC DNA]</scope>
    <source>
        <strain evidence="1 2">MHpl1</strain>
    </source>
</reference>
<organism evidence="3">
    <name type="scientific">Haemonchus placei</name>
    <name type="common">Barber's pole worm</name>
    <dbReference type="NCBI Taxonomy" id="6290"/>
    <lineage>
        <taxon>Eukaryota</taxon>
        <taxon>Metazoa</taxon>
        <taxon>Ecdysozoa</taxon>
        <taxon>Nematoda</taxon>
        <taxon>Chromadorea</taxon>
        <taxon>Rhabditida</taxon>
        <taxon>Rhabditina</taxon>
        <taxon>Rhabditomorpha</taxon>
        <taxon>Strongyloidea</taxon>
        <taxon>Trichostrongylidae</taxon>
        <taxon>Haemonchus</taxon>
    </lineage>
</organism>
<sequence length="70" mass="7708">MGLKNHLTFCGYHTVKPNSAHSPSAATRPYTDAAVLLAYIFDANAANPCVGVAQCGLRRGRREDHYHYQC</sequence>
<accession>A0A0N4WAZ4</accession>
<dbReference type="AlphaFoldDB" id="A0A0N4WAZ4"/>
<dbReference type="EMBL" id="UZAF01016689">
    <property type="protein sequence ID" value="VDO32356.1"/>
    <property type="molecule type" value="Genomic_DNA"/>
</dbReference>
<proteinExistence type="predicted"/>
<name>A0A0N4WAZ4_HAEPC</name>
<gene>
    <name evidence="1" type="ORF">HPLM_LOCUS7581</name>
</gene>
<dbReference type="WBParaSite" id="HPLM_0000758901-mRNA-1">
    <property type="protein sequence ID" value="HPLM_0000758901-mRNA-1"/>
    <property type="gene ID" value="HPLM_0000758901"/>
</dbReference>
<evidence type="ECO:0000313" key="2">
    <source>
        <dbReference type="Proteomes" id="UP000268014"/>
    </source>
</evidence>
<evidence type="ECO:0000313" key="1">
    <source>
        <dbReference type="EMBL" id="VDO32356.1"/>
    </source>
</evidence>
<evidence type="ECO:0000313" key="3">
    <source>
        <dbReference type="WBParaSite" id="HPLM_0000758901-mRNA-1"/>
    </source>
</evidence>
<keyword evidence="2" id="KW-1185">Reference proteome</keyword>
<protein>
    <submittedName>
        <fullName evidence="3">SCP domain-containing protein</fullName>
    </submittedName>
</protein>
<dbReference type="Proteomes" id="UP000268014">
    <property type="component" value="Unassembled WGS sequence"/>
</dbReference>